<organism evidence="1">
    <name type="scientific">marine sediment metagenome</name>
    <dbReference type="NCBI Taxonomy" id="412755"/>
    <lineage>
        <taxon>unclassified sequences</taxon>
        <taxon>metagenomes</taxon>
        <taxon>ecological metagenomes</taxon>
    </lineage>
</organism>
<name>X0TNW2_9ZZZZ</name>
<comment type="caution">
    <text evidence="1">The sequence shown here is derived from an EMBL/GenBank/DDBJ whole genome shotgun (WGS) entry which is preliminary data.</text>
</comment>
<dbReference type="EMBL" id="BARS01019801">
    <property type="protein sequence ID" value="GAF94909.1"/>
    <property type="molecule type" value="Genomic_DNA"/>
</dbReference>
<evidence type="ECO:0008006" key="2">
    <source>
        <dbReference type="Google" id="ProtNLM"/>
    </source>
</evidence>
<proteinExistence type="predicted"/>
<reference evidence="1" key="1">
    <citation type="journal article" date="2014" name="Front. Microbiol.">
        <title>High frequency of phylogenetically diverse reductive dehalogenase-homologous genes in deep subseafloor sedimentary metagenomes.</title>
        <authorList>
            <person name="Kawai M."/>
            <person name="Futagami T."/>
            <person name="Toyoda A."/>
            <person name="Takaki Y."/>
            <person name="Nishi S."/>
            <person name="Hori S."/>
            <person name="Arai W."/>
            <person name="Tsubouchi T."/>
            <person name="Morono Y."/>
            <person name="Uchiyama I."/>
            <person name="Ito T."/>
            <person name="Fujiyama A."/>
            <person name="Inagaki F."/>
            <person name="Takami H."/>
        </authorList>
    </citation>
    <scope>NUCLEOTIDE SEQUENCE</scope>
    <source>
        <strain evidence="1">Expedition CK06-06</strain>
    </source>
</reference>
<feature type="non-terminal residue" evidence="1">
    <location>
        <position position="48"/>
    </location>
</feature>
<dbReference type="AlphaFoldDB" id="X0TNW2"/>
<sequence>MDKPVYGYSGKQLRISLNNRNVTVENIDPKVLRRYLGGAGYRARILYD</sequence>
<dbReference type="InterPro" id="IPR036503">
    <property type="entry name" value="Ald_Fedxn_OxRdtase_N_sf"/>
</dbReference>
<gene>
    <name evidence="1" type="ORF">S01H1_32023</name>
</gene>
<dbReference type="SUPFAM" id="SSF56228">
    <property type="entry name" value="Aldehyde ferredoxin oxidoreductase, N-terminal domain"/>
    <property type="match status" value="1"/>
</dbReference>
<accession>X0TNW2</accession>
<dbReference type="Gene3D" id="3.60.9.10">
    <property type="entry name" value="Aldehyde ferredoxin oxidoreductase, N-terminal domain"/>
    <property type="match status" value="1"/>
</dbReference>
<protein>
    <recommendedName>
        <fullName evidence="2">Aldehyde ferredoxin oxidoreductase N-terminal domain-containing protein</fullName>
    </recommendedName>
</protein>
<evidence type="ECO:0000313" key="1">
    <source>
        <dbReference type="EMBL" id="GAF94909.1"/>
    </source>
</evidence>